<dbReference type="RefSeq" id="WP_095687254.1">
    <property type="nucleotide sequence ID" value="NZ_CP022746.1"/>
</dbReference>
<protein>
    <recommendedName>
        <fullName evidence="6">Acyl-homoserine-lactone synthase</fullName>
        <ecNumber evidence="6">2.3.1.184</ecNumber>
    </recommendedName>
    <alternativeName>
        <fullName evidence="6">Autoinducer synthesis protein</fullName>
    </alternativeName>
</protein>
<evidence type="ECO:0000313" key="7">
    <source>
        <dbReference type="EMBL" id="ASY46048.1"/>
    </source>
</evidence>
<dbReference type="KEGG" id="shyd:CJD35_16160"/>
<accession>A0A249MXI4</accession>
<dbReference type="PANTHER" id="PTHR39322:SF1">
    <property type="entry name" value="ISOVALERYL-HOMOSERINE LACTONE SYNTHASE"/>
    <property type="match status" value="1"/>
</dbReference>
<evidence type="ECO:0000256" key="6">
    <source>
        <dbReference type="RuleBase" id="RU361135"/>
    </source>
</evidence>
<dbReference type="PROSITE" id="PS51187">
    <property type="entry name" value="AUTOINDUCER_SYNTH_2"/>
    <property type="match status" value="1"/>
</dbReference>
<evidence type="ECO:0000256" key="1">
    <source>
        <dbReference type="ARBA" id="ARBA00022654"/>
    </source>
</evidence>
<dbReference type="InterPro" id="IPR001690">
    <property type="entry name" value="Autoind_synthase"/>
</dbReference>
<reference evidence="7 8" key="1">
    <citation type="submission" date="2017-08" db="EMBL/GenBank/DDBJ databases">
        <title>Whole Genome Sequence of Sphingobium hydrophobicum C1: Insights into Adaption to the Electronic-waste Contaminated Sediment.</title>
        <authorList>
            <person name="Song D."/>
            <person name="Chen X."/>
            <person name="Xu M."/>
        </authorList>
    </citation>
    <scope>NUCLEOTIDE SEQUENCE [LARGE SCALE GENOMIC DNA]</scope>
    <source>
        <strain evidence="7 8">C1</strain>
    </source>
</reference>
<dbReference type="GO" id="GO:0061579">
    <property type="term" value="F:N-acyl homoserine lactone synthase activity"/>
    <property type="evidence" value="ECO:0007669"/>
    <property type="project" value="UniProtKB-UniRule"/>
</dbReference>
<comment type="catalytic activity">
    <reaction evidence="6">
        <text>a fatty acyl-[ACP] + S-adenosyl-L-methionine = an N-acyl-L-homoserine lactone + S-methyl-5'-thioadenosine + holo-[ACP] + H(+)</text>
        <dbReference type="Rhea" id="RHEA:10096"/>
        <dbReference type="Rhea" id="RHEA-COMP:9685"/>
        <dbReference type="Rhea" id="RHEA-COMP:14125"/>
        <dbReference type="ChEBI" id="CHEBI:15378"/>
        <dbReference type="ChEBI" id="CHEBI:17509"/>
        <dbReference type="ChEBI" id="CHEBI:55474"/>
        <dbReference type="ChEBI" id="CHEBI:59789"/>
        <dbReference type="ChEBI" id="CHEBI:64479"/>
        <dbReference type="ChEBI" id="CHEBI:138651"/>
        <dbReference type="EC" id="2.3.1.184"/>
    </reaction>
</comment>
<evidence type="ECO:0000256" key="4">
    <source>
        <dbReference type="ARBA" id="ARBA00022929"/>
    </source>
</evidence>
<evidence type="ECO:0000256" key="2">
    <source>
        <dbReference type="ARBA" id="ARBA00022679"/>
    </source>
</evidence>
<evidence type="ECO:0000313" key="8">
    <source>
        <dbReference type="Proteomes" id="UP000217141"/>
    </source>
</evidence>
<dbReference type="Pfam" id="PF00765">
    <property type="entry name" value="Autoind_synth"/>
    <property type="match status" value="1"/>
</dbReference>
<dbReference type="Gene3D" id="3.40.630.30">
    <property type="match status" value="1"/>
</dbReference>
<organism evidence="7 8">
    <name type="scientific">Sphingobium xenophagum</name>
    <dbReference type="NCBI Taxonomy" id="121428"/>
    <lineage>
        <taxon>Bacteria</taxon>
        <taxon>Pseudomonadati</taxon>
        <taxon>Pseudomonadota</taxon>
        <taxon>Alphaproteobacteria</taxon>
        <taxon>Sphingomonadales</taxon>
        <taxon>Sphingomonadaceae</taxon>
        <taxon>Sphingobium</taxon>
    </lineage>
</organism>
<proteinExistence type="inferred from homology"/>
<dbReference type="InterPro" id="IPR016181">
    <property type="entry name" value="Acyl_CoA_acyltransferase"/>
</dbReference>
<name>A0A249MXI4_SPHXE</name>
<keyword evidence="1 5" id="KW-0673">Quorum sensing</keyword>
<dbReference type="GO" id="GO:0007165">
    <property type="term" value="P:signal transduction"/>
    <property type="evidence" value="ECO:0007669"/>
    <property type="project" value="TreeGrafter"/>
</dbReference>
<evidence type="ECO:0000256" key="5">
    <source>
        <dbReference type="PROSITE-ProRule" id="PRU00533"/>
    </source>
</evidence>
<dbReference type="PRINTS" id="PR01549">
    <property type="entry name" value="AUTOINDCRSYN"/>
</dbReference>
<comment type="similarity">
    <text evidence="5 6">Belongs to the autoinducer synthase family.</text>
</comment>
<keyword evidence="4 5" id="KW-0071">Autoinducer synthesis</keyword>
<keyword evidence="3 6" id="KW-0949">S-adenosyl-L-methionine</keyword>
<dbReference type="EMBL" id="CP022746">
    <property type="protein sequence ID" value="ASY46048.1"/>
    <property type="molecule type" value="Genomic_DNA"/>
</dbReference>
<dbReference type="SUPFAM" id="SSF55729">
    <property type="entry name" value="Acyl-CoA N-acyltransferases (Nat)"/>
    <property type="match status" value="1"/>
</dbReference>
<dbReference type="EC" id="2.3.1.184" evidence="6"/>
<dbReference type="GO" id="GO:0009372">
    <property type="term" value="P:quorum sensing"/>
    <property type="evidence" value="ECO:0007669"/>
    <property type="project" value="UniProtKB-UniRule"/>
</dbReference>
<gene>
    <name evidence="7" type="ORF">CJD35_16160</name>
</gene>
<sequence length="204" mass="22735">MTHIIEGSREQEHAVLRSMYAARKSVFVDLLGWDVPVLQGQYEIDQFDGPQTLYLIAAEPDGTHLGSMRLLPTTGPTLLSDIFDFLCEAGPPASQAVWEISRFCLSRELRAAQRRQVRNRLVTMAARFALDNGIERYCCVADMPWFSQILSFGWECRPLGLPQMLPFGMTGAMEISIDRDTPARMAEAGVWQDTPVHFAAAAAA</sequence>
<dbReference type="PANTHER" id="PTHR39322">
    <property type="entry name" value="ACYL-HOMOSERINE-LACTONE SYNTHASE"/>
    <property type="match status" value="1"/>
</dbReference>
<evidence type="ECO:0000256" key="3">
    <source>
        <dbReference type="ARBA" id="ARBA00022691"/>
    </source>
</evidence>
<dbReference type="Proteomes" id="UP000217141">
    <property type="component" value="Chromosome II"/>
</dbReference>
<dbReference type="AlphaFoldDB" id="A0A249MXI4"/>
<keyword evidence="2 6" id="KW-0808">Transferase</keyword>